<accession>A0A3M6TUK7</accession>
<gene>
    <name evidence="2" type="ORF">pdam_00020674</name>
</gene>
<dbReference type="AlphaFoldDB" id="A0A3M6TUK7"/>
<protein>
    <submittedName>
        <fullName evidence="2">Uncharacterized protein</fullName>
    </submittedName>
</protein>
<feature type="compositionally biased region" description="Polar residues" evidence="1">
    <location>
        <begin position="72"/>
        <end position="82"/>
    </location>
</feature>
<dbReference type="EMBL" id="RCHS01002927">
    <property type="protein sequence ID" value="RMX44924.1"/>
    <property type="molecule type" value="Genomic_DNA"/>
</dbReference>
<evidence type="ECO:0000313" key="3">
    <source>
        <dbReference type="Proteomes" id="UP000275408"/>
    </source>
</evidence>
<keyword evidence="3" id="KW-1185">Reference proteome</keyword>
<sequence length="94" mass="10971">MKGAVWYYKMCFLHVRDCALCLVLKGITHCKTMFMVMKVVMAPVAKRREREAISKRKKKIFEKFFSSEGKQSESCQSGQYKQGQVARKQSRKRG</sequence>
<reference evidence="2 3" key="1">
    <citation type="journal article" date="2018" name="Sci. Rep.">
        <title>Comparative analysis of the Pocillopora damicornis genome highlights role of immune system in coral evolution.</title>
        <authorList>
            <person name="Cunning R."/>
            <person name="Bay R.A."/>
            <person name="Gillette P."/>
            <person name="Baker A.C."/>
            <person name="Traylor-Knowles N."/>
        </authorList>
    </citation>
    <scope>NUCLEOTIDE SEQUENCE [LARGE SCALE GENOMIC DNA]</scope>
    <source>
        <strain evidence="2">RSMAS</strain>
        <tissue evidence="2">Whole animal</tissue>
    </source>
</reference>
<comment type="caution">
    <text evidence="2">The sequence shown here is derived from an EMBL/GenBank/DDBJ whole genome shotgun (WGS) entry which is preliminary data.</text>
</comment>
<dbReference type="Proteomes" id="UP000275408">
    <property type="component" value="Unassembled WGS sequence"/>
</dbReference>
<evidence type="ECO:0000313" key="2">
    <source>
        <dbReference type="EMBL" id="RMX44924.1"/>
    </source>
</evidence>
<proteinExistence type="predicted"/>
<feature type="region of interest" description="Disordered" evidence="1">
    <location>
        <begin position="67"/>
        <end position="94"/>
    </location>
</feature>
<organism evidence="2 3">
    <name type="scientific">Pocillopora damicornis</name>
    <name type="common">Cauliflower coral</name>
    <name type="synonym">Millepora damicornis</name>
    <dbReference type="NCBI Taxonomy" id="46731"/>
    <lineage>
        <taxon>Eukaryota</taxon>
        <taxon>Metazoa</taxon>
        <taxon>Cnidaria</taxon>
        <taxon>Anthozoa</taxon>
        <taxon>Hexacorallia</taxon>
        <taxon>Scleractinia</taxon>
        <taxon>Astrocoeniina</taxon>
        <taxon>Pocilloporidae</taxon>
        <taxon>Pocillopora</taxon>
    </lineage>
</organism>
<evidence type="ECO:0000256" key="1">
    <source>
        <dbReference type="SAM" id="MobiDB-lite"/>
    </source>
</evidence>
<name>A0A3M6TUK7_POCDA</name>